<accession>A0ABU0L909</accession>
<name>A0ABU0L909_XANAG</name>
<dbReference type="SUPFAM" id="SSF52210">
    <property type="entry name" value="Succinyl-CoA synthetase domains"/>
    <property type="match status" value="2"/>
</dbReference>
<evidence type="ECO:0000259" key="3">
    <source>
        <dbReference type="PROSITE" id="PS50975"/>
    </source>
</evidence>
<dbReference type="RefSeq" id="WP_237346169.1">
    <property type="nucleotide sequence ID" value="NZ_JABWGX010000016.1"/>
</dbReference>
<dbReference type="PANTHER" id="PTHR42793:SF1">
    <property type="entry name" value="PEPTIDYL-LYSINE N-ACETYLTRANSFERASE PATZ"/>
    <property type="match status" value="1"/>
</dbReference>
<dbReference type="Pfam" id="PF13607">
    <property type="entry name" value="Succ_CoA_lig"/>
    <property type="match status" value="1"/>
</dbReference>
<dbReference type="PROSITE" id="PS50975">
    <property type="entry name" value="ATP_GRASP"/>
    <property type="match status" value="1"/>
</dbReference>
<dbReference type="InterPro" id="IPR013815">
    <property type="entry name" value="ATP_grasp_subdomain_1"/>
</dbReference>
<gene>
    <name evidence="4" type="ORF">QOZ94_000385</name>
</gene>
<keyword evidence="5" id="KW-1185">Reference proteome</keyword>
<dbReference type="InterPro" id="IPR036291">
    <property type="entry name" value="NAD(P)-bd_dom_sf"/>
</dbReference>
<dbReference type="Gene3D" id="3.30.1490.20">
    <property type="entry name" value="ATP-grasp fold, A domain"/>
    <property type="match status" value="1"/>
</dbReference>
<evidence type="ECO:0000313" key="4">
    <source>
        <dbReference type="EMBL" id="MDQ0503615.1"/>
    </source>
</evidence>
<dbReference type="SUPFAM" id="SSF51735">
    <property type="entry name" value="NAD(P)-binding Rossmann-fold domains"/>
    <property type="match status" value="1"/>
</dbReference>
<evidence type="ECO:0000256" key="2">
    <source>
        <dbReference type="PROSITE-ProRule" id="PRU00409"/>
    </source>
</evidence>
<dbReference type="SUPFAM" id="SSF56059">
    <property type="entry name" value="Glutathione synthetase ATP-binding domain-like"/>
    <property type="match status" value="1"/>
</dbReference>
<dbReference type="Proteomes" id="UP001241747">
    <property type="component" value="Unassembled WGS sequence"/>
</dbReference>
<proteinExistence type="predicted"/>
<dbReference type="Pfam" id="PF13380">
    <property type="entry name" value="CoA_binding_2"/>
    <property type="match status" value="1"/>
</dbReference>
<dbReference type="InterPro" id="IPR003781">
    <property type="entry name" value="CoA-bd"/>
</dbReference>
<evidence type="ECO:0000313" key="5">
    <source>
        <dbReference type="Proteomes" id="UP001241747"/>
    </source>
</evidence>
<organism evidence="4 5">
    <name type="scientific">Xanthobacter agilis</name>
    <dbReference type="NCBI Taxonomy" id="47492"/>
    <lineage>
        <taxon>Bacteria</taxon>
        <taxon>Pseudomonadati</taxon>
        <taxon>Pseudomonadota</taxon>
        <taxon>Alphaproteobacteria</taxon>
        <taxon>Hyphomicrobiales</taxon>
        <taxon>Xanthobacteraceae</taxon>
        <taxon>Xanthobacter</taxon>
    </lineage>
</organism>
<keyword evidence="2" id="KW-0067">ATP-binding</keyword>
<dbReference type="Pfam" id="PF13549">
    <property type="entry name" value="ATP-grasp_5"/>
    <property type="match status" value="1"/>
</dbReference>
<dbReference type="InterPro" id="IPR016102">
    <property type="entry name" value="Succinyl-CoA_synth-like"/>
</dbReference>
<keyword evidence="2" id="KW-0547">Nucleotide-binding</keyword>
<dbReference type="InterPro" id="IPR032875">
    <property type="entry name" value="Succ_CoA_lig_flav_dom"/>
</dbReference>
<dbReference type="Gene3D" id="3.40.50.720">
    <property type="entry name" value="NAD(P)-binding Rossmann-like Domain"/>
    <property type="match status" value="1"/>
</dbReference>
<sequence>MTSTTPPMAGGVPVARLLRPRSIAILGASAEPATIGARAVAALERFAFDGDLHLINPKRDEINGRPCLSRVDDLPLGVDVVMMAIPQAGTLEAVRACARRQVGAAVVFTSGFSETGAQGIREQQEMTDIARANGIALLGPNCYGLVNYADGIPLTSGPVRPRPPGAGEAALAIISQSGGMMGCLLEAAEAKGIALTTAISTGNEAVVTVEDFLAEIVEDARTAVIAVFAEQLRHPQRFLALAARARVLGKTIVLLHSGRSARAQEAAKSHTGAMASDFAAMETLVGHQAVVLVDDIEQVIDTAEFLLDFPQRPTGGLGIITDSGAFKGLALDFCESHGVDVPVLRPATVEALRGAMPAFADLSNPLDLTAQVMRDMEGMYGGAIRALAGDPDIGCILVTLLMGAPQVVQAKLTATAAAARTVDVPVAVLMLGGDSPLPAEAYEIVRRARLPFFRSATRAIGAMAHLFRHGRRLRRNTGAPAPVPATPNTPPRFGLLAEYEGKAWLADAGIPIPKGRLARTPREAGEIAAAIGYPVVLKAQAAELTHKSDVGGVIVDVRDPGDLQAAWARMTRSVSAARPDLTLDGILVEKMGARGVELVLGARRDPQWGPLVMLGLGGVWIEVLKDVVFLPALCSAEEVRTELQRLKGAALLNGARGAPPADIEAVSHAVVRLGRLLAETPSLEEIDINPLVAYPPGQGILALDAVVVSSPPPSSKDGPDSAGPGALL</sequence>
<dbReference type="Gene3D" id="3.40.50.261">
    <property type="entry name" value="Succinyl-CoA synthetase domains"/>
    <property type="match status" value="2"/>
</dbReference>
<feature type="domain" description="ATP-grasp" evidence="3">
    <location>
        <begin position="502"/>
        <end position="539"/>
    </location>
</feature>
<dbReference type="InterPro" id="IPR011761">
    <property type="entry name" value="ATP-grasp"/>
</dbReference>
<dbReference type="PANTHER" id="PTHR42793">
    <property type="entry name" value="COA BINDING DOMAIN CONTAINING PROTEIN"/>
    <property type="match status" value="1"/>
</dbReference>
<evidence type="ECO:0000256" key="1">
    <source>
        <dbReference type="ARBA" id="ARBA00022532"/>
    </source>
</evidence>
<keyword evidence="1" id="KW-0816">Tricarboxylic acid cycle</keyword>
<comment type="caution">
    <text evidence="4">The sequence shown here is derived from an EMBL/GenBank/DDBJ whole genome shotgun (WGS) entry which is preliminary data.</text>
</comment>
<protein>
    <submittedName>
        <fullName evidence="4">Acyl-CoA synthetase (NDP forming)</fullName>
    </submittedName>
</protein>
<reference evidence="4 5" key="1">
    <citation type="submission" date="2023-07" db="EMBL/GenBank/DDBJ databases">
        <title>Genomic Encyclopedia of Type Strains, Phase IV (KMG-IV): sequencing the most valuable type-strain genomes for metagenomic binning, comparative biology and taxonomic classification.</title>
        <authorList>
            <person name="Goeker M."/>
        </authorList>
    </citation>
    <scope>NUCLEOTIDE SEQUENCE [LARGE SCALE GENOMIC DNA]</scope>
    <source>
        <strain evidence="4 5">DSM 3770</strain>
    </source>
</reference>
<dbReference type="SMART" id="SM00881">
    <property type="entry name" value="CoA_binding"/>
    <property type="match status" value="1"/>
</dbReference>
<dbReference type="Gene3D" id="3.30.470.20">
    <property type="entry name" value="ATP-grasp fold, B domain"/>
    <property type="match status" value="1"/>
</dbReference>
<dbReference type="EMBL" id="JAUSVY010000001">
    <property type="protein sequence ID" value="MDQ0503615.1"/>
    <property type="molecule type" value="Genomic_DNA"/>
</dbReference>